<dbReference type="SUPFAM" id="SSF53474">
    <property type="entry name" value="alpha/beta-Hydrolases"/>
    <property type="match status" value="1"/>
</dbReference>
<dbReference type="AlphaFoldDB" id="A0A914B5A4"/>
<evidence type="ECO:0000256" key="5">
    <source>
        <dbReference type="ARBA" id="ARBA00022692"/>
    </source>
</evidence>
<organism evidence="17 18">
    <name type="scientific">Patiria miniata</name>
    <name type="common">Bat star</name>
    <name type="synonym">Asterina miniata</name>
    <dbReference type="NCBI Taxonomy" id="46514"/>
    <lineage>
        <taxon>Eukaryota</taxon>
        <taxon>Metazoa</taxon>
        <taxon>Echinodermata</taxon>
        <taxon>Eleutherozoa</taxon>
        <taxon>Asterozoa</taxon>
        <taxon>Asteroidea</taxon>
        <taxon>Valvatacea</taxon>
        <taxon>Valvatida</taxon>
        <taxon>Asterinidae</taxon>
        <taxon>Patiria</taxon>
    </lineage>
</organism>
<dbReference type="Gene3D" id="1.25.10.10">
    <property type="entry name" value="Leucine-rich Repeat Variant"/>
    <property type="match status" value="1"/>
</dbReference>
<keyword evidence="10" id="KW-0472">Membrane</keyword>
<evidence type="ECO:0000256" key="14">
    <source>
        <dbReference type="ARBA" id="ARBA00040991"/>
    </source>
</evidence>
<feature type="compositionally biased region" description="Basic and acidic residues" evidence="16">
    <location>
        <begin position="406"/>
        <end position="418"/>
    </location>
</feature>
<dbReference type="OrthoDB" id="5086500at2759"/>
<evidence type="ECO:0000256" key="9">
    <source>
        <dbReference type="ARBA" id="ARBA00023128"/>
    </source>
</evidence>
<protein>
    <recommendedName>
        <fullName evidence="14">Protein SERAC1</fullName>
    </recommendedName>
    <alternativeName>
        <fullName evidence="15">Serine active site-containing protein 1</fullName>
    </alternativeName>
</protein>
<evidence type="ECO:0000256" key="10">
    <source>
        <dbReference type="ARBA" id="ARBA00023136"/>
    </source>
</evidence>
<evidence type="ECO:0000256" key="7">
    <source>
        <dbReference type="ARBA" id="ARBA00022989"/>
    </source>
</evidence>
<reference evidence="17" key="1">
    <citation type="submission" date="2022-11" db="UniProtKB">
        <authorList>
            <consortium name="EnsemblMetazoa"/>
        </authorList>
    </citation>
    <scope>IDENTIFICATION</scope>
</reference>
<dbReference type="Proteomes" id="UP000887568">
    <property type="component" value="Unplaced"/>
</dbReference>
<keyword evidence="4" id="KW-0444">Lipid biosynthesis</keyword>
<sequence>MFNLIFGRSLSSRVTTQAAVSGWSIKKRRLRLAAVVATAGIGGGFILYREWISLDKSVHFKTDASIPDQRQTYIYISPTPPGDDLVTQMRSKVKWRLSILEHFLEDKHPDVLSKLPLDRTSDDPWRLLKRAQSDNPQRRLAAVAKLAKKHHWLDAEYRAIAQACDQRTLIGLARSADVDTRFFLAPPSLNDFKESTEEGFKKLLGALPRDKIDRCTEFFTLRAMTEGKTVQAHDQTGALCFGGNTLTFVTGLSKIPEEARETVNLQALVSHSEVPSHCEEIANHGGLQLLMKLRNSKAAEGSLKIQCYIARILANMALNEHLHSKIVQAGWVTVLASWVKSDCIPLAAHAARALVNLDRDAVTEKFDDGIFLLHPQTRTRQALEADVVFVHGLLGGAFKTWRQQDKVSKTTKESQQEEGKEEEMNLADEEWTDCWPKTWLSKDCSQMRILTISYDTHITEWSAKCPFESDKRSLANRSAEILNKLHRTGVGQRPVIWVSHSMGGLLVKQMLLDACEQPELENIADNTHGVVFFSTPHHGSSLAAASQQAKLLIYPSVEVKELVQDSPSLKNLHGRFRAFVQMRRLPVLSFGETKPMSIGLGVKTVVVPVESSHPGYGEYHSLDVNHLEICKPPSQRSLLYQLTLRFINHSVPRSLPHMLSERLREDLDGEDTAEVFYPLGMSFGE</sequence>
<evidence type="ECO:0000256" key="12">
    <source>
        <dbReference type="ARBA" id="ARBA00023264"/>
    </source>
</evidence>
<evidence type="ECO:0000256" key="15">
    <source>
        <dbReference type="ARBA" id="ARBA00041701"/>
    </source>
</evidence>
<evidence type="ECO:0000256" key="1">
    <source>
        <dbReference type="ARBA" id="ARBA00004167"/>
    </source>
</evidence>
<evidence type="ECO:0000256" key="11">
    <source>
        <dbReference type="ARBA" id="ARBA00023209"/>
    </source>
</evidence>
<evidence type="ECO:0000313" key="18">
    <source>
        <dbReference type="Proteomes" id="UP000887568"/>
    </source>
</evidence>
<evidence type="ECO:0000256" key="6">
    <source>
        <dbReference type="ARBA" id="ARBA00022824"/>
    </source>
</evidence>
<evidence type="ECO:0000256" key="8">
    <source>
        <dbReference type="ARBA" id="ARBA00023098"/>
    </source>
</evidence>
<dbReference type="CTD" id="84947"/>
<proteinExistence type="inferred from homology"/>
<keyword evidence="8" id="KW-0443">Lipid metabolism</keyword>
<accession>A0A914B5A4</accession>
<dbReference type="GO" id="GO:0005783">
    <property type="term" value="C:endoplasmic reticulum"/>
    <property type="evidence" value="ECO:0007669"/>
    <property type="project" value="UniProtKB-SubCell"/>
</dbReference>
<dbReference type="GO" id="GO:0016020">
    <property type="term" value="C:membrane"/>
    <property type="evidence" value="ECO:0007669"/>
    <property type="project" value="UniProtKB-SubCell"/>
</dbReference>
<dbReference type="OMA" id="RRTEYIY"/>
<comment type="similarity">
    <text evidence="13">Belongs to the SERAC1 family.</text>
</comment>
<keyword evidence="7" id="KW-1133">Transmembrane helix</keyword>
<dbReference type="InterPro" id="IPR011989">
    <property type="entry name" value="ARM-like"/>
</dbReference>
<dbReference type="EnsemblMetazoa" id="XM_038215201.1">
    <property type="protein sequence ID" value="XP_038071129.1"/>
    <property type="gene ID" value="LOC119740012"/>
</dbReference>
<comment type="subcellular location">
    <subcellularLocation>
        <location evidence="3">Endoplasmic reticulum</location>
    </subcellularLocation>
    <subcellularLocation>
        <location evidence="1">Membrane</location>
        <topology evidence="1">Single-pass membrane protein</topology>
    </subcellularLocation>
    <subcellularLocation>
        <location evidence="2">Mitochondrion</location>
    </subcellularLocation>
</comment>
<dbReference type="InterPro" id="IPR016024">
    <property type="entry name" value="ARM-type_fold"/>
</dbReference>
<evidence type="ECO:0000313" key="17">
    <source>
        <dbReference type="EnsemblMetazoa" id="XP_038071129.1"/>
    </source>
</evidence>
<keyword evidence="6" id="KW-0256">Endoplasmic reticulum</keyword>
<evidence type="ECO:0000256" key="2">
    <source>
        <dbReference type="ARBA" id="ARBA00004173"/>
    </source>
</evidence>
<evidence type="ECO:0000256" key="16">
    <source>
        <dbReference type="SAM" id="MobiDB-lite"/>
    </source>
</evidence>
<name>A0A914B5A4_PATMI</name>
<dbReference type="InterPro" id="IPR029058">
    <property type="entry name" value="AB_hydrolase_fold"/>
</dbReference>
<evidence type="ECO:0000256" key="13">
    <source>
        <dbReference type="ARBA" id="ARBA00038024"/>
    </source>
</evidence>
<keyword evidence="5" id="KW-0812">Transmembrane</keyword>
<evidence type="ECO:0000256" key="4">
    <source>
        <dbReference type="ARBA" id="ARBA00022516"/>
    </source>
</evidence>
<dbReference type="GeneID" id="119740012"/>
<feature type="region of interest" description="Disordered" evidence="16">
    <location>
        <begin position="406"/>
        <end position="427"/>
    </location>
</feature>
<evidence type="ECO:0000256" key="3">
    <source>
        <dbReference type="ARBA" id="ARBA00004240"/>
    </source>
</evidence>
<dbReference type="Gene3D" id="3.40.50.1820">
    <property type="entry name" value="alpha/beta hydrolase"/>
    <property type="match status" value="1"/>
</dbReference>
<dbReference type="GO" id="GO:0005739">
    <property type="term" value="C:mitochondrion"/>
    <property type="evidence" value="ECO:0007669"/>
    <property type="project" value="UniProtKB-SubCell"/>
</dbReference>
<keyword evidence="18" id="KW-1185">Reference proteome</keyword>
<dbReference type="PANTHER" id="PTHR48182:SF2">
    <property type="entry name" value="PROTEIN SERAC1"/>
    <property type="match status" value="1"/>
</dbReference>
<keyword evidence="9" id="KW-0496">Mitochondrion</keyword>
<dbReference type="GO" id="GO:0008654">
    <property type="term" value="P:phospholipid biosynthetic process"/>
    <property type="evidence" value="ECO:0007669"/>
    <property type="project" value="UniProtKB-KW"/>
</dbReference>
<keyword evidence="11" id="KW-0594">Phospholipid biosynthesis</keyword>
<dbReference type="PANTHER" id="PTHR48182">
    <property type="entry name" value="PROTEIN SERAC1"/>
    <property type="match status" value="1"/>
</dbReference>
<dbReference type="RefSeq" id="XP_038071129.1">
    <property type="nucleotide sequence ID" value="XM_038215201.1"/>
</dbReference>
<keyword evidence="12" id="KW-1208">Phospholipid metabolism</keyword>
<dbReference type="InterPro" id="IPR052374">
    <property type="entry name" value="SERAC1"/>
</dbReference>
<dbReference type="SUPFAM" id="SSF48371">
    <property type="entry name" value="ARM repeat"/>
    <property type="match status" value="1"/>
</dbReference>